<accession>A0A1T4SG44</accession>
<dbReference type="EMBL" id="MTSM01000030">
    <property type="protein sequence ID" value="OPX54260.1"/>
    <property type="molecule type" value="Genomic_DNA"/>
</dbReference>
<gene>
    <name evidence="1" type="ORF">BTE48_15090</name>
</gene>
<dbReference type="Proteomes" id="UP000191418">
    <property type="component" value="Unassembled WGS sequence"/>
</dbReference>
<sequence length="116" mass="13151">MQKKQPKKPVSVHWKVRLTRANHKQFIARTLNIASRYLHIESEQNLKTGESIKVEIFALHEGVKKLLVAIGTVKSSVLLSTGTSYSITLSLDKVSDDDHQFVEAYIKARESLAIHR</sequence>
<dbReference type="AlphaFoldDB" id="A0A1T4SG44"/>
<reference evidence="1 2" key="1">
    <citation type="submission" date="2017-01" db="EMBL/GenBank/DDBJ databases">
        <title>Genome Sequencing of a Marine Spirillum, Oceanospirillum multiglobuliferum ATCC 33336, from Japan.</title>
        <authorList>
            <person name="Carney J.G."/>
            <person name="Trachtenberg A.M."/>
            <person name="Rheaume B.A."/>
            <person name="Linnane J.D."/>
            <person name="Pitts N.L."/>
            <person name="Mykles D.L."/>
            <person name="Maclea K.S."/>
        </authorList>
    </citation>
    <scope>NUCLEOTIDE SEQUENCE [LARGE SCALE GENOMIC DNA]</scope>
    <source>
        <strain evidence="1 2">ATCC 33336</strain>
    </source>
</reference>
<evidence type="ECO:0000313" key="2">
    <source>
        <dbReference type="Proteomes" id="UP000191418"/>
    </source>
</evidence>
<name>A0A1T4SG44_9GAMM</name>
<dbReference type="RefSeq" id="WP_078746542.1">
    <property type="nucleotide sequence ID" value="NZ_FUXG01000031.1"/>
</dbReference>
<comment type="caution">
    <text evidence="1">The sequence shown here is derived from an EMBL/GenBank/DDBJ whole genome shotgun (WGS) entry which is preliminary data.</text>
</comment>
<evidence type="ECO:0000313" key="1">
    <source>
        <dbReference type="EMBL" id="OPX54260.1"/>
    </source>
</evidence>
<proteinExistence type="predicted"/>
<organism evidence="1 2">
    <name type="scientific">Oceanospirillum multiglobuliferum</name>
    <dbReference type="NCBI Taxonomy" id="64969"/>
    <lineage>
        <taxon>Bacteria</taxon>
        <taxon>Pseudomonadati</taxon>
        <taxon>Pseudomonadota</taxon>
        <taxon>Gammaproteobacteria</taxon>
        <taxon>Oceanospirillales</taxon>
        <taxon>Oceanospirillaceae</taxon>
        <taxon>Oceanospirillum</taxon>
    </lineage>
</organism>
<keyword evidence="2" id="KW-1185">Reference proteome</keyword>
<dbReference type="OrthoDB" id="6119987at2"/>
<protein>
    <recommendedName>
        <fullName evidence="3">PilZ domain-containing protein</fullName>
    </recommendedName>
</protein>
<evidence type="ECO:0008006" key="3">
    <source>
        <dbReference type="Google" id="ProtNLM"/>
    </source>
</evidence>